<protein>
    <submittedName>
        <fullName evidence="1">Uncharacterized protein</fullName>
    </submittedName>
</protein>
<accession>A0A1E3PV47</accession>
<evidence type="ECO:0000313" key="1">
    <source>
        <dbReference type="EMBL" id="ODQ68822.1"/>
    </source>
</evidence>
<organism evidence="1 2">
    <name type="scientific">Lipomyces starkeyi NRRL Y-11557</name>
    <dbReference type="NCBI Taxonomy" id="675824"/>
    <lineage>
        <taxon>Eukaryota</taxon>
        <taxon>Fungi</taxon>
        <taxon>Dikarya</taxon>
        <taxon>Ascomycota</taxon>
        <taxon>Saccharomycotina</taxon>
        <taxon>Lipomycetes</taxon>
        <taxon>Lipomycetales</taxon>
        <taxon>Lipomycetaceae</taxon>
        <taxon>Lipomyces</taxon>
    </lineage>
</organism>
<reference evidence="1 2" key="1">
    <citation type="journal article" date="2016" name="Proc. Natl. Acad. Sci. U.S.A.">
        <title>Comparative genomics of biotechnologically important yeasts.</title>
        <authorList>
            <person name="Riley R."/>
            <person name="Haridas S."/>
            <person name="Wolfe K.H."/>
            <person name="Lopes M.R."/>
            <person name="Hittinger C.T."/>
            <person name="Goeker M."/>
            <person name="Salamov A.A."/>
            <person name="Wisecaver J.H."/>
            <person name="Long T.M."/>
            <person name="Calvey C.H."/>
            <person name="Aerts A.L."/>
            <person name="Barry K.W."/>
            <person name="Choi C."/>
            <person name="Clum A."/>
            <person name="Coughlan A.Y."/>
            <person name="Deshpande S."/>
            <person name="Douglass A.P."/>
            <person name="Hanson S.J."/>
            <person name="Klenk H.-P."/>
            <person name="LaButti K.M."/>
            <person name="Lapidus A."/>
            <person name="Lindquist E.A."/>
            <person name="Lipzen A.M."/>
            <person name="Meier-Kolthoff J.P."/>
            <person name="Ohm R.A."/>
            <person name="Otillar R.P."/>
            <person name="Pangilinan J.L."/>
            <person name="Peng Y."/>
            <person name="Rokas A."/>
            <person name="Rosa C.A."/>
            <person name="Scheuner C."/>
            <person name="Sibirny A.A."/>
            <person name="Slot J.C."/>
            <person name="Stielow J.B."/>
            <person name="Sun H."/>
            <person name="Kurtzman C.P."/>
            <person name="Blackwell M."/>
            <person name="Grigoriev I.V."/>
            <person name="Jeffries T.W."/>
        </authorList>
    </citation>
    <scope>NUCLEOTIDE SEQUENCE [LARGE SCALE GENOMIC DNA]</scope>
    <source>
        <strain evidence="1 2">NRRL Y-11557</strain>
    </source>
</reference>
<dbReference type="AlphaFoldDB" id="A0A1E3PV47"/>
<sequence>MIKVNIFLQVGRFIISFLFYFFHIHISNPTFIGVSVCLNDEIAIVCTIGVDNSKDGAILNAAGMQKPGASNIFALQPDARSVGLDSNVLISFSNRRGPHSMLERFNFRKQISD</sequence>
<dbReference type="EMBL" id="KV454311">
    <property type="protein sequence ID" value="ODQ68822.1"/>
    <property type="molecule type" value="Genomic_DNA"/>
</dbReference>
<evidence type="ECO:0000313" key="2">
    <source>
        <dbReference type="Proteomes" id="UP000094385"/>
    </source>
</evidence>
<gene>
    <name evidence="1" type="ORF">LIPSTDRAFT_76726</name>
</gene>
<keyword evidence="2" id="KW-1185">Reference proteome</keyword>
<name>A0A1E3PV47_LIPST</name>
<proteinExistence type="predicted"/>
<dbReference type="Proteomes" id="UP000094385">
    <property type="component" value="Unassembled WGS sequence"/>
</dbReference>
<feature type="non-terminal residue" evidence="1">
    <location>
        <position position="113"/>
    </location>
</feature>